<organism evidence="1 2">
    <name type="scientific">Rhizobium fredii</name>
    <name type="common">Sinorhizobium fredii</name>
    <dbReference type="NCBI Taxonomy" id="380"/>
    <lineage>
        <taxon>Bacteria</taxon>
        <taxon>Pseudomonadati</taxon>
        <taxon>Pseudomonadota</taxon>
        <taxon>Alphaproteobacteria</taxon>
        <taxon>Hyphomicrobiales</taxon>
        <taxon>Rhizobiaceae</taxon>
        <taxon>Sinorhizobium/Ensifer group</taxon>
        <taxon>Sinorhizobium</taxon>
    </lineage>
</organism>
<evidence type="ECO:0000313" key="2">
    <source>
        <dbReference type="Proteomes" id="UP000220353"/>
    </source>
</evidence>
<gene>
    <name evidence="1" type="ORF">CO661_03455</name>
</gene>
<sequence length="75" mass="7943">MSTPLAFVVPDAVGAEIIAARLTAAKHDSNLRNGTILSNLIEFVTQIVGIPTLTSPPRSAFFEAEAMARAFLMGI</sequence>
<proteinExistence type="predicted"/>
<dbReference type="RefSeq" id="WP_042775976.1">
    <property type="nucleotide sequence ID" value="NZ_NWTC01000002.1"/>
</dbReference>
<comment type="caution">
    <text evidence="1">The sequence shown here is derived from an EMBL/GenBank/DDBJ whole genome shotgun (WGS) entry which is preliminary data.</text>
</comment>
<reference evidence="1 2" key="1">
    <citation type="submission" date="2017-09" db="EMBL/GenBank/DDBJ databases">
        <title>Comparative genomics of rhizobia isolated from Phaseolus vulgaris in China.</title>
        <authorList>
            <person name="Tong W."/>
        </authorList>
    </citation>
    <scope>NUCLEOTIDE SEQUENCE [LARGE SCALE GENOMIC DNA]</scope>
    <source>
        <strain evidence="1 2">PCH1</strain>
    </source>
</reference>
<dbReference type="AlphaFoldDB" id="A0A2A6M4J7"/>
<accession>A0A2A6M4J7</accession>
<dbReference type="EMBL" id="NWTC01000002">
    <property type="protein sequence ID" value="PDT49724.1"/>
    <property type="molecule type" value="Genomic_DNA"/>
</dbReference>
<evidence type="ECO:0000313" key="1">
    <source>
        <dbReference type="EMBL" id="PDT49724.1"/>
    </source>
</evidence>
<protein>
    <submittedName>
        <fullName evidence="1">Uncharacterized protein</fullName>
    </submittedName>
</protein>
<name>A0A2A6M4J7_RHIFR</name>
<dbReference type="Proteomes" id="UP000220353">
    <property type="component" value="Unassembled WGS sequence"/>
</dbReference>